<dbReference type="GO" id="GO:0006396">
    <property type="term" value="P:RNA processing"/>
    <property type="evidence" value="ECO:0007669"/>
    <property type="project" value="InterPro"/>
</dbReference>
<dbReference type="EMBL" id="JACBZO010000001">
    <property type="protein sequence ID" value="NYI41728.1"/>
    <property type="molecule type" value="Genomic_DNA"/>
</dbReference>
<dbReference type="AlphaFoldDB" id="A0A7Z0CKB8"/>
<dbReference type="InterPro" id="IPR013123">
    <property type="entry name" value="SpoU_subst-bd"/>
</dbReference>
<evidence type="ECO:0000256" key="1">
    <source>
        <dbReference type="ARBA" id="ARBA00007228"/>
    </source>
</evidence>
<dbReference type="Pfam" id="PF22435">
    <property type="entry name" value="MRM3-like_sub_bind"/>
    <property type="match status" value="1"/>
</dbReference>
<dbReference type="InterPro" id="IPR051259">
    <property type="entry name" value="rRNA_Methyltransferase"/>
</dbReference>
<dbReference type="SMART" id="SM00967">
    <property type="entry name" value="SpoU_sub_bind"/>
    <property type="match status" value="1"/>
</dbReference>
<comment type="caution">
    <text evidence="5">The sequence shown here is derived from an EMBL/GenBank/DDBJ whole genome shotgun (WGS) entry which is preliminary data.</text>
</comment>
<evidence type="ECO:0000256" key="3">
    <source>
        <dbReference type="ARBA" id="ARBA00022679"/>
    </source>
</evidence>
<dbReference type="OrthoDB" id="9794400at2"/>
<dbReference type="InterPro" id="IPR053888">
    <property type="entry name" value="MRM3-like_sub_bind"/>
</dbReference>
<organism evidence="5 6">
    <name type="scientific">Demequina lutea</name>
    <dbReference type="NCBI Taxonomy" id="431489"/>
    <lineage>
        <taxon>Bacteria</taxon>
        <taxon>Bacillati</taxon>
        <taxon>Actinomycetota</taxon>
        <taxon>Actinomycetes</taxon>
        <taxon>Micrococcales</taxon>
        <taxon>Demequinaceae</taxon>
        <taxon>Demequina</taxon>
    </lineage>
</organism>
<comment type="similarity">
    <text evidence="1">Belongs to the class IV-like SAM-binding methyltransferase superfamily. RNA methyltransferase TrmH family.</text>
</comment>
<dbReference type="Gene3D" id="3.40.1280.10">
    <property type="match status" value="1"/>
</dbReference>
<dbReference type="RefSeq" id="WP_062076233.1">
    <property type="nucleotide sequence ID" value="NZ_BBRC01000021.1"/>
</dbReference>
<name>A0A7Z0CKB8_9MICO</name>
<evidence type="ECO:0000313" key="5">
    <source>
        <dbReference type="EMBL" id="NYI41728.1"/>
    </source>
</evidence>
<dbReference type="GO" id="GO:0008173">
    <property type="term" value="F:RNA methyltransferase activity"/>
    <property type="evidence" value="ECO:0007669"/>
    <property type="project" value="InterPro"/>
</dbReference>
<dbReference type="GO" id="GO:0032259">
    <property type="term" value="P:methylation"/>
    <property type="evidence" value="ECO:0007669"/>
    <property type="project" value="UniProtKB-KW"/>
</dbReference>
<dbReference type="PANTHER" id="PTHR43191">
    <property type="entry name" value="RRNA METHYLTRANSFERASE 3"/>
    <property type="match status" value="1"/>
</dbReference>
<keyword evidence="6" id="KW-1185">Reference proteome</keyword>
<dbReference type="Pfam" id="PF00588">
    <property type="entry name" value="SpoU_methylase"/>
    <property type="match status" value="1"/>
</dbReference>
<evidence type="ECO:0000313" key="6">
    <source>
        <dbReference type="Proteomes" id="UP000547973"/>
    </source>
</evidence>
<dbReference type="SUPFAM" id="SSF55315">
    <property type="entry name" value="L30e-like"/>
    <property type="match status" value="1"/>
</dbReference>
<reference evidence="5 6" key="1">
    <citation type="submission" date="2020-07" db="EMBL/GenBank/DDBJ databases">
        <title>Sequencing the genomes of 1000 actinobacteria strains.</title>
        <authorList>
            <person name="Klenk H.-P."/>
        </authorList>
    </citation>
    <scope>NUCLEOTIDE SEQUENCE [LARGE SCALE GENOMIC DNA]</scope>
    <source>
        <strain evidence="5 6">DSM 19970</strain>
    </source>
</reference>
<keyword evidence="3 5" id="KW-0808">Transferase</keyword>
<sequence>MTERPAGRHLSAVLANPRADRVKQVAALAGRSARRRASQMIVEGPQAVRELVAHRAEHVSDVYVSESALATRGPLWAIAESALEKGLAVHPVTDEVAHALSADAQGIVAVAGLAAIVGEPVVRGDRLVAILSNARDPGNAGAAIRAADAAGVATVVLAGECVDPANPKVIRASAGSLFHVSVMKVAALADATDSAREAGLTVLAADVSGDVELGVPGALEGASPTAWVFGNEAWGLSADELAMADRVVRIPIFGEAESLNLGTAVAVCLYWSAFAQRL</sequence>
<proteinExistence type="inferred from homology"/>
<dbReference type="GO" id="GO:0005737">
    <property type="term" value="C:cytoplasm"/>
    <property type="evidence" value="ECO:0007669"/>
    <property type="project" value="UniProtKB-ARBA"/>
</dbReference>
<feature type="domain" description="RNA 2-O ribose methyltransferase substrate binding" evidence="4">
    <location>
        <begin position="41"/>
        <end position="117"/>
    </location>
</feature>
<dbReference type="PANTHER" id="PTHR43191:SF2">
    <property type="entry name" value="RRNA METHYLTRANSFERASE 3, MITOCHONDRIAL"/>
    <property type="match status" value="1"/>
</dbReference>
<dbReference type="Proteomes" id="UP000547973">
    <property type="component" value="Unassembled WGS sequence"/>
</dbReference>
<dbReference type="InterPro" id="IPR029064">
    <property type="entry name" value="Ribosomal_eL30-like_sf"/>
</dbReference>
<dbReference type="GO" id="GO:0003723">
    <property type="term" value="F:RNA binding"/>
    <property type="evidence" value="ECO:0007669"/>
    <property type="project" value="InterPro"/>
</dbReference>
<evidence type="ECO:0000256" key="2">
    <source>
        <dbReference type="ARBA" id="ARBA00022603"/>
    </source>
</evidence>
<evidence type="ECO:0000259" key="4">
    <source>
        <dbReference type="SMART" id="SM00967"/>
    </source>
</evidence>
<protein>
    <submittedName>
        <fullName evidence="5">TrmH family RNA methyltransferase</fullName>
    </submittedName>
</protein>
<dbReference type="Gene3D" id="3.30.1330.30">
    <property type="match status" value="1"/>
</dbReference>
<keyword evidence="2 5" id="KW-0489">Methyltransferase</keyword>
<dbReference type="CDD" id="cd18095">
    <property type="entry name" value="SpoU-like_rRNA-MTase"/>
    <property type="match status" value="1"/>
</dbReference>
<gene>
    <name evidence="5" type="ORF">BKA03_001847</name>
</gene>
<dbReference type="SUPFAM" id="SSF75217">
    <property type="entry name" value="alpha/beta knot"/>
    <property type="match status" value="1"/>
</dbReference>
<accession>A0A7Z0CKB8</accession>
<dbReference type="InterPro" id="IPR029028">
    <property type="entry name" value="Alpha/beta_knot_MTases"/>
</dbReference>
<dbReference type="InterPro" id="IPR001537">
    <property type="entry name" value="SpoU_MeTrfase"/>
</dbReference>
<dbReference type="InterPro" id="IPR029026">
    <property type="entry name" value="tRNA_m1G_MTases_N"/>
</dbReference>